<evidence type="ECO:0000313" key="2">
    <source>
        <dbReference type="EMBL" id="GGC63561.1"/>
    </source>
</evidence>
<reference evidence="2" key="1">
    <citation type="journal article" date="2014" name="Int. J. Syst. Evol. Microbiol.">
        <title>Complete genome sequence of Corynebacterium casei LMG S-19264T (=DSM 44701T), isolated from a smear-ripened cheese.</title>
        <authorList>
            <consortium name="US DOE Joint Genome Institute (JGI-PGF)"/>
            <person name="Walter F."/>
            <person name="Albersmeier A."/>
            <person name="Kalinowski J."/>
            <person name="Ruckert C."/>
        </authorList>
    </citation>
    <scope>NUCLEOTIDE SEQUENCE</scope>
    <source>
        <strain evidence="2">CGMCC 1.15478</strain>
    </source>
</reference>
<comment type="caution">
    <text evidence="2">The sequence shown here is derived from an EMBL/GenBank/DDBJ whole genome shotgun (WGS) entry which is preliminary data.</text>
</comment>
<proteinExistence type="predicted"/>
<dbReference type="Proteomes" id="UP000641514">
    <property type="component" value="Unassembled WGS sequence"/>
</dbReference>
<name>A0A916U903_9ACTN</name>
<keyword evidence="1" id="KW-1133">Transmembrane helix</keyword>
<organism evidence="2 3">
    <name type="scientific">Hoyosella rhizosphaerae</name>
    <dbReference type="NCBI Taxonomy" id="1755582"/>
    <lineage>
        <taxon>Bacteria</taxon>
        <taxon>Bacillati</taxon>
        <taxon>Actinomycetota</taxon>
        <taxon>Actinomycetes</taxon>
        <taxon>Mycobacteriales</taxon>
        <taxon>Hoyosellaceae</taxon>
        <taxon>Hoyosella</taxon>
    </lineage>
</organism>
<feature type="transmembrane region" description="Helical" evidence="1">
    <location>
        <begin position="118"/>
        <end position="141"/>
    </location>
</feature>
<feature type="transmembrane region" description="Helical" evidence="1">
    <location>
        <begin position="213"/>
        <end position="230"/>
    </location>
</feature>
<protein>
    <recommendedName>
        <fullName evidence="4">DUF1648 domain-containing protein</fullName>
    </recommendedName>
</protein>
<gene>
    <name evidence="2" type="ORF">GCM10011410_15030</name>
</gene>
<reference evidence="2" key="2">
    <citation type="submission" date="2020-09" db="EMBL/GenBank/DDBJ databases">
        <authorList>
            <person name="Sun Q."/>
            <person name="Zhou Y."/>
        </authorList>
    </citation>
    <scope>NUCLEOTIDE SEQUENCE</scope>
    <source>
        <strain evidence="2">CGMCC 1.15478</strain>
    </source>
</reference>
<keyword evidence="1" id="KW-0812">Transmembrane</keyword>
<feature type="transmembrane region" description="Helical" evidence="1">
    <location>
        <begin position="37"/>
        <end position="57"/>
    </location>
</feature>
<evidence type="ECO:0000313" key="3">
    <source>
        <dbReference type="Proteomes" id="UP000641514"/>
    </source>
</evidence>
<evidence type="ECO:0000256" key="1">
    <source>
        <dbReference type="SAM" id="Phobius"/>
    </source>
</evidence>
<dbReference type="AlphaFoldDB" id="A0A916U903"/>
<accession>A0A916U903</accession>
<sequence length="349" mass="37050">MKHTSQRDVRHIPAITDREGRMGGMNSARAAQRRVDWTGLLFGVFMPFVVAGTLLWLTRIWEPRLPENVVAQWNAIGEPSRITPLWSNTWLLATLMVATASGLGAIAALRRALLSLRFLLLIVSTTVTGLFAGLWVGILIGHINVININDATLVGWPIAAGVALGGVTGFIAANKLHDGRIVGKATRRPPSHLPRAEASSFDETVVASKPMQILLVGTLIVVGGVVAAASRSLWPLALFVPLAFLLAAGMRAHIHADGAGLAVRIMGHTAFNLKTGEITKAEMSTTSPFGEFGGVGLRVRGSGDYGLVMRKGPAVVVYTAGGHKFTLTTDQPRQLAGILNSAADASRPE</sequence>
<evidence type="ECO:0008006" key="4">
    <source>
        <dbReference type="Google" id="ProtNLM"/>
    </source>
</evidence>
<dbReference type="EMBL" id="BMJH01000001">
    <property type="protein sequence ID" value="GGC63561.1"/>
    <property type="molecule type" value="Genomic_DNA"/>
</dbReference>
<feature type="transmembrane region" description="Helical" evidence="1">
    <location>
        <begin position="153"/>
        <end position="173"/>
    </location>
</feature>
<keyword evidence="3" id="KW-1185">Reference proteome</keyword>
<keyword evidence="1" id="KW-0472">Membrane</keyword>
<feature type="transmembrane region" description="Helical" evidence="1">
    <location>
        <begin position="90"/>
        <end position="109"/>
    </location>
</feature>